<dbReference type="Pfam" id="PF02518">
    <property type="entry name" value="HATPase_c"/>
    <property type="match status" value="1"/>
</dbReference>
<gene>
    <name evidence="14" type="ORF">FPZ42_11625</name>
</gene>
<evidence type="ECO:0000256" key="11">
    <source>
        <dbReference type="SAM" id="Phobius"/>
    </source>
</evidence>
<dbReference type="OrthoDB" id="594725at2"/>
<dbReference type="EC" id="2.7.13.3" evidence="3"/>
<dbReference type="SMART" id="SM00388">
    <property type="entry name" value="HisKA"/>
    <property type="match status" value="1"/>
</dbReference>
<dbReference type="CDD" id="cd06225">
    <property type="entry name" value="HAMP"/>
    <property type="match status" value="1"/>
</dbReference>
<sequence>MMLMRQFGIKLKITIAFSIIFIVLSSSFNLYCYKQIKSLIISDNNAYLLSRAKTLLDKTDISPVIIPLPDNNTYIRVLYHADGKPVTVFESPGIIKKIKTPHKTGVTDTLGMRVAYVTSSNQDNPSEIVLVRSAETLNDNLQYLLWLLLICSLISVLLAGLIAYVLSFYLLQPVQKIINAAQKINTNKLRDVIPVKQTNDELQELTETINTMLVRIDESLQQQQAFFASASHELKTPLAIMRAEIEVQLLTPGLDNKVVELLKSQLVEIDRLQQVVQEFLLISQLKNSGITLYKEPTDLSAVVPKLFNKLQPLFKQKALKSVVNFDKDMESFTISADQDKLNILLLNLLENALKYAIPNTEINCTIRQPSEKKIIEITFTNAIKEASLPTADLQKAFHREDLRANGSGIGLWLVKEITLLHGGTLNVDSSDFHFKAVVQVPIV</sequence>
<feature type="transmembrane region" description="Helical" evidence="11">
    <location>
        <begin position="143"/>
        <end position="171"/>
    </location>
</feature>
<name>A0A563U4I2_9SPHI</name>
<evidence type="ECO:0000259" key="13">
    <source>
        <dbReference type="PROSITE" id="PS50885"/>
    </source>
</evidence>
<keyword evidence="5" id="KW-0808">Transferase</keyword>
<evidence type="ECO:0000256" key="10">
    <source>
        <dbReference type="SAM" id="Coils"/>
    </source>
</evidence>
<dbReference type="Proteomes" id="UP000318010">
    <property type="component" value="Unassembled WGS sequence"/>
</dbReference>
<evidence type="ECO:0000256" key="6">
    <source>
        <dbReference type="ARBA" id="ARBA00022692"/>
    </source>
</evidence>
<dbReference type="InterPro" id="IPR003660">
    <property type="entry name" value="HAMP_dom"/>
</dbReference>
<dbReference type="InterPro" id="IPR036097">
    <property type="entry name" value="HisK_dim/P_sf"/>
</dbReference>
<dbReference type="InterPro" id="IPR036890">
    <property type="entry name" value="HATPase_C_sf"/>
</dbReference>
<dbReference type="InterPro" id="IPR050428">
    <property type="entry name" value="TCS_sensor_his_kinase"/>
</dbReference>
<evidence type="ECO:0000256" key="8">
    <source>
        <dbReference type="ARBA" id="ARBA00022989"/>
    </source>
</evidence>
<dbReference type="AlphaFoldDB" id="A0A563U4I2"/>
<feature type="coiled-coil region" evidence="10">
    <location>
        <begin position="195"/>
        <end position="222"/>
    </location>
</feature>
<feature type="domain" description="HAMP" evidence="13">
    <location>
        <begin position="168"/>
        <end position="221"/>
    </location>
</feature>
<evidence type="ECO:0000256" key="9">
    <source>
        <dbReference type="ARBA" id="ARBA00023012"/>
    </source>
</evidence>
<dbReference type="CDD" id="cd00082">
    <property type="entry name" value="HisKA"/>
    <property type="match status" value="1"/>
</dbReference>
<dbReference type="InterPro" id="IPR003661">
    <property type="entry name" value="HisK_dim/P_dom"/>
</dbReference>
<comment type="caution">
    <text evidence="14">The sequence shown here is derived from an EMBL/GenBank/DDBJ whole genome shotgun (WGS) entry which is preliminary data.</text>
</comment>
<dbReference type="Gene3D" id="1.10.287.130">
    <property type="match status" value="1"/>
</dbReference>
<dbReference type="Pfam" id="PF00512">
    <property type="entry name" value="HisKA"/>
    <property type="match status" value="1"/>
</dbReference>
<dbReference type="GO" id="GO:0005886">
    <property type="term" value="C:plasma membrane"/>
    <property type="evidence" value="ECO:0007669"/>
    <property type="project" value="TreeGrafter"/>
</dbReference>
<keyword evidence="15" id="KW-1185">Reference proteome</keyword>
<dbReference type="InterPro" id="IPR005467">
    <property type="entry name" value="His_kinase_dom"/>
</dbReference>
<dbReference type="Pfam" id="PF00672">
    <property type="entry name" value="HAMP"/>
    <property type="match status" value="1"/>
</dbReference>
<keyword evidence="4" id="KW-0597">Phosphoprotein</keyword>
<evidence type="ECO:0000256" key="2">
    <source>
        <dbReference type="ARBA" id="ARBA00004370"/>
    </source>
</evidence>
<dbReference type="SUPFAM" id="SSF47384">
    <property type="entry name" value="Homodimeric domain of signal transducing histidine kinase"/>
    <property type="match status" value="1"/>
</dbReference>
<organism evidence="14 15">
    <name type="scientific">Mucilaginibacter achroorhodeus</name>
    <dbReference type="NCBI Taxonomy" id="2599294"/>
    <lineage>
        <taxon>Bacteria</taxon>
        <taxon>Pseudomonadati</taxon>
        <taxon>Bacteroidota</taxon>
        <taxon>Sphingobacteriia</taxon>
        <taxon>Sphingobacteriales</taxon>
        <taxon>Sphingobacteriaceae</taxon>
        <taxon>Mucilaginibacter</taxon>
    </lineage>
</organism>
<dbReference type="PANTHER" id="PTHR45436:SF5">
    <property type="entry name" value="SENSOR HISTIDINE KINASE TRCS"/>
    <property type="match status" value="1"/>
</dbReference>
<keyword evidence="9" id="KW-0902">Two-component regulatory system</keyword>
<comment type="catalytic activity">
    <reaction evidence="1">
        <text>ATP + protein L-histidine = ADP + protein N-phospho-L-histidine.</text>
        <dbReference type="EC" id="2.7.13.3"/>
    </reaction>
</comment>
<evidence type="ECO:0000256" key="7">
    <source>
        <dbReference type="ARBA" id="ARBA00022777"/>
    </source>
</evidence>
<feature type="domain" description="Histidine kinase" evidence="12">
    <location>
        <begin position="229"/>
        <end position="443"/>
    </location>
</feature>
<dbReference type="SUPFAM" id="SSF55874">
    <property type="entry name" value="ATPase domain of HSP90 chaperone/DNA topoisomerase II/histidine kinase"/>
    <property type="match status" value="1"/>
</dbReference>
<dbReference type="SUPFAM" id="SSF158472">
    <property type="entry name" value="HAMP domain-like"/>
    <property type="match status" value="1"/>
</dbReference>
<dbReference type="InterPro" id="IPR003594">
    <property type="entry name" value="HATPase_dom"/>
</dbReference>
<keyword evidence="6 11" id="KW-0812">Transmembrane</keyword>
<proteinExistence type="predicted"/>
<accession>A0A563U4I2</accession>
<dbReference type="EMBL" id="VOEI01000003">
    <property type="protein sequence ID" value="TWR26264.1"/>
    <property type="molecule type" value="Genomic_DNA"/>
</dbReference>
<reference evidence="14 15" key="1">
    <citation type="submission" date="2019-07" db="EMBL/GenBank/DDBJ databases">
        <authorList>
            <person name="Kim J."/>
        </authorList>
    </citation>
    <scope>NUCLEOTIDE SEQUENCE [LARGE SCALE GENOMIC DNA]</scope>
    <source>
        <strain evidence="14 15">MJ1a</strain>
    </source>
</reference>
<evidence type="ECO:0000256" key="1">
    <source>
        <dbReference type="ARBA" id="ARBA00000085"/>
    </source>
</evidence>
<keyword evidence="8 11" id="KW-1133">Transmembrane helix</keyword>
<evidence type="ECO:0000256" key="3">
    <source>
        <dbReference type="ARBA" id="ARBA00012438"/>
    </source>
</evidence>
<dbReference type="Gene3D" id="6.10.340.10">
    <property type="match status" value="1"/>
</dbReference>
<dbReference type="RefSeq" id="WP_146271526.1">
    <property type="nucleotide sequence ID" value="NZ_VOEI01000003.1"/>
</dbReference>
<dbReference type="SMART" id="SM00304">
    <property type="entry name" value="HAMP"/>
    <property type="match status" value="1"/>
</dbReference>
<evidence type="ECO:0000256" key="4">
    <source>
        <dbReference type="ARBA" id="ARBA00022553"/>
    </source>
</evidence>
<dbReference type="SMART" id="SM00387">
    <property type="entry name" value="HATPase_c"/>
    <property type="match status" value="1"/>
</dbReference>
<evidence type="ECO:0000313" key="15">
    <source>
        <dbReference type="Proteomes" id="UP000318010"/>
    </source>
</evidence>
<dbReference type="GO" id="GO:0000155">
    <property type="term" value="F:phosphorelay sensor kinase activity"/>
    <property type="evidence" value="ECO:0007669"/>
    <property type="project" value="InterPro"/>
</dbReference>
<evidence type="ECO:0000313" key="14">
    <source>
        <dbReference type="EMBL" id="TWR26264.1"/>
    </source>
</evidence>
<evidence type="ECO:0000256" key="5">
    <source>
        <dbReference type="ARBA" id="ARBA00022679"/>
    </source>
</evidence>
<keyword evidence="7" id="KW-0418">Kinase</keyword>
<protein>
    <recommendedName>
        <fullName evidence="3">histidine kinase</fullName>
        <ecNumber evidence="3">2.7.13.3</ecNumber>
    </recommendedName>
</protein>
<dbReference type="Gene3D" id="3.30.565.10">
    <property type="entry name" value="Histidine kinase-like ATPase, C-terminal domain"/>
    <property type="match status" value="1"/>
</dbReference>
<keyword evidence="10" id="KW-0175">Coiled coil</keyword>
<dbReference type="PROSITE" id="PS50885">
    <property type="entry name" value="HAMP"/>
    <property type="match status" value="1"/>
</dbReference>
<comment type="subcellular location">
    <subcellularLocation>
        <location evidence="2">Membrane</location>
    </subcellularLocation>
</comment>
<keyword evidence="11" id="KW-0472">Membrane</keyword>
<dbReference type="PANTHER" id="PTHR45436">
    <property type="entry name" value="SENSOR HISTIDINE KINASE YKOH"/>
    <property type="match status" value="1"/>
</dbReference>
<evidence type="ECO:0000259" key="12">
    <source>
        <dbReference type="PROSITE" id="PS50109"/>
    </source>
</evidence>
<dbReference type="PROSITE" id="PS50109">
    <property type="entry name" value="HIS_KIN"/>
    <property type="match status" value="1"/>
</dbReference>